<protein>
    <submittedName>
        <fullName evidence="2">Uncharacterized protein</fullName>
    </submittedName>
</protein>
<dbReference type="OrthoDB" id="2536853at2759"/>
<name>A0A194S2H7_RHOGW</name>
<dbReference type="OMA" id="CACEAHE"/>
<dbReference type="EMBL" id="KQ474079">
    <property type="protein sequence ID" value="KPV74724.1"/>
    <property type="molecule type" value="Genomic_DNA"/>
</dbReference>
<dbReference type="Proteomes" id="UP000053890">
    <property type="component" value="Unassembled WGS sequence"/>
</dbReference>
<feature type="region of interest" description="Disordered" evidence="1">
    <location>
        <begin position="56"/>
        <end position="120"/>
    </location>
</feature>
<organism evidence="2 3">
    <name type="scientific">Rhodotorula graminis (strain WP1)</name>
    <dbReference type="NCBI Taxonomy" id="578459"/>
    <lineage>
        <taxon>Eukaryota</taxon>
        <taxon>Fungi</taxon>
        <taxon>Dikarya</taxon>
        <taxon>Basidiomycota</taxon>
        <taxon>Pucciniomycotina</taxon>
        <taxon>Microbotryomycetes</taxon>
        <taxon>Sporidiobolales</taxon>
        <taxon>Sporidiobolaceae</taxon>
        <taxon>Rhodotorula</taxon>
    </lineage>
</organism>
<feature type="compositionally biased region" description="Basic and acidic residues" evidence="1">
    <location>
        <begin position="99"/>
        <end position="108"/>
    </location>
</feature>
<feature type="region of interest" description="Disordered" evidence="1">
    <location>
        <begin position="1"/>
        <end position="37"/>
    </location>
</feature>
<evidence type="ECO:0000313" key="3">
    <source>
        <dbReference type="Proteomes" id="UP000053890"/>
    </source>
</evidence>
<dbReference type="STRING" id="578459.A0A194S2H7"/>
<dbReference type="GeneID" id="28977400"/>
<feature type="region of interest" description="Disordered" evidence="1">
    <location>
        <begin position="558"/>
        <end position="606"/>
    </location>
</feature>
<gene>
    <name evidence="2" type="ORF">RHOBADRAFT_53675</name>
</gene>
<evidence type="ECO:0000256" key="1">
    <source>
        <dbReference type="SAM" id="MobiDB-lite"/>
    </source>
</evidence>
<reference evidence="2 3" key="1">
    <citation type="journal article" date="2015" name="Front. Microbiol.">
        <title>Genome sequence of the plant growth promoting endophytic yeast Rhodotorula graminis WP1.</title>
        <authorList>
            <person name="Firrincieli A."/>
            <person name="Otillar R."/>
            <person name="Salamov A."/>
            <person name="Schmutz J."/>
            <person name="Khan Z."/>
            <person name="Redman R.S."/>
            <person name="Fleck N.D."/>
            <person name="Lindquist E."/>
            <person name="Grigoriev I.V."/>
            <person name="Doty S.L."/>
        </authorList>
    </citation>
    <scope>NUCLEOTIDE SEQUENCE [LARGE SCALE GENOMIC DNA]</scope>
    <source>
        <strain evidence="2 3">WP1</strain>
    </source>
</reference>
<dbReference type="RefSeq" id="XP_018270773.1">
    <property type="nucleotide sequence ID" value="XM_018416952.1"/>
</dbReference>
<feature type="compositionally biased region" description="Acidic residues" evidence="1">
    <location>
        <begin position="579"/>
        <end position="606"/>
    </location>
</feature>
<accession>A0A194S2H7</accession>
<evidence type="ECO:0000313" key="2">
    <source>
        <dbReference type="EMBL" id="KPV74724.1"/>
    </source>
</evidence>
<feature type="compositionally biased region" description="Acidic residues" evidence="1">
    <location>
        <begin position="558"/>
        <end position="571"/>
    </location>
</feature>
<feature type="compositionally biased region" description="Acidic residues" evidence="1">
    <location>
        <begin position="109"/>
        <end position="120"/>
    </location>
</feature>
<keyword evidence="3" id="KW-1185">Reference proteome</keyword>
<sequence>MSHGTDSHADPANAHEPVASTSTLPPPARRLATLGNLPPELKLLIVQAVARLDLEDDGDKPILPPAHWVDDVYGPDDDDSPYQFGAKRRSSSQWPAGRIRPDRPKDDFGEGEGDDDGSWADVDELELDDEGNPSPEALAKVREQYAVDMADALAPTGIDALTLVNREFSAIAIPIKWVALDLSERSNEAIAMAVCTILPHRGLHVRSIQFAQAPFKMYDNDDQPDNADYPAVPDVPLSDQFREVIEAIEHVCGHSGVGVSNERRVRRVRSILLATVVRLCSNTVRVHGETFPRTRLQWLDDAEIEDEADIDDHMAVYAHDHAFESVKKYLGPQLVDLTLVVPDDGVTNELDVADIIAACPKLLRLELDVGLPEGDRAHRLQLHDALAALPALEVFAHSAGVFINDEFAARDDVKWPLKLLGLAECENLSFPSLRKFVHRFKATLECLDLDGAPHTNVDRDNDALCALAFDLPKLDTLILSTQQEAPFLVSAFASCPIEALTLGFCPAVDLHDLETFIDVHALTLRRIEVAGDAALSEAQVESLEVLCHAKGIECELLPPDDDDSDLDDDPSEWGGIVADGDDDTDQDEWTEEDDDAGDWSDEEEDE</sequence>
<proteinExistence type="predicted"/>
<dbReference type="AlphaFoldDB" id="A0A194S2H7"/>